<evidence type="ECO:0000256" key="1">
    <source>
        <dbReference type="ARBA" id="ARBA00023098"/>
    </source>
</evidence>
<feature type="domain" description="PNPLA" evidence="3">
    <location>
        <begin position="24"/>
        <end position="370"/>
    </location>
</feature>
<dbReference type="Gene3D" id="3.40.1090.10">
    <property type="entry name" value="Cytosolic phospholipase A2 catalytic domain"/>
    <property type="match status" value="2"/>
</dbReference>
<dbReference type="RefSeq" id="WP_377814405.1">
    <property type="nucleotide sequence ID" value="NZ_JBHRSJ010000019.1"/>
</dbReference>
<evidence type="ECO:0000313" key="4">
    <source>
        <dbReference type="EMBL" id="MFC2972754.1"/>
    </source>
</evidence>
<dbReference type="SUPFAM" id="SSF52151">
    <property type="entry name" value="FabD/lysophospholipase-like"/>
    <property type="match status" value="1"/>
</dbReference>
<evidence type="ECO:0000256" key="2">
    <source>
        <dbReference type="SAM" id="Coils"/>
    </source>
</evidence>
<keyword evidence="1" id="KW-0443">Lipid metabolism</keyword>
<dbReference type="EMBL" id="JBHRSJ010000019">
    <property type="protein sequence ID" value="MFC2972754.1"/>
    <property type="molecule type" value="Genomic_DNA"/>
</dbReference>
<gene>
    <name evidence="4" type="ORF">ACFOJE_11085</name>
</gene>
<comment type="caution">
    <text evidence="4">The sequence shown here is derived from an EMBL/GenBank/DDBJ whole genome shotgun (WGS) entry which is preliminary data.</text>
</comment>
<feature type="coiled-coil region" evidence="2">
    <location>
        <begin position="262"/>
        <end position="294"/>
    </location>
</feature>
<name>A0ABV7AT95_9GAMM</name>
<sequence length="627" mass="68781">MSDTPTSPAQADPVQQKRRGIAIACQGGGAQAAYAAGAAGVLLERLLATGPDDEPLRWLGISGTSGGALSALVAWYGALFRSPEAARTSLRQLWQENSAQRPGEVWWNALGVWILDSFPFDIQLNPYMAPLKQLNQGLTRVWPLAAGLAQPLAASIRPDYFRIDALAARFVDFAQIAALGQFLSVADTIGAWQALGYRDELLQGHGLQEDGTPLPPRQGLPATLRCYLAARKVLAEVAARHPKGLLAQALAQHWTPAVERDVAEIERLADQQKREFDEEELERIRIRVAALRDALPLLLLGAADVGTGEFVAFNSRRAPERRGISLEAVRASAAVPWIFQGVEIPDADPPHESHVYWDGLFSQNPPIADFFAGVDPEDKPDEIWIVQVNPQRCDTKDLDKRLWDRRNELSGNLSLNQEVASAAAVNARIDGDGRGGDKRVQILRVAMDSRRVERELGRPLGPSSKLDRSVALMDALFEHGQDQARAFLPVRDLLEVSWNRPGSATQLPTPIGGLPADGIEGLRRTFGEELRFQVADMTIEKLDKPEERQRVPGGKPFEEEVLRVRISWYCNVRGDGDRRGRLQGIAVLALDSSDRVIGARMTNIALSRPDIAASRHAAVRTLPRTVA</sequence>
<keyword evidence="2" id="KW-0175">Coiled coil</keyword>
<organism evidence="4 5">
    <name type="scientific">Azotobacter bryophylli</name>
    <dbReference type="NCBI Taxonomy" id="1986537"/>
    <lineage>
        <taxon>Bacteria</taxon>
        <taxon>Pseudomonadati</taxon>
        <taxon>Pseudomonadota</taxon>
        <taxon>Gammaproteobacteria</taxon>
        <taxon>Pseudomonadales</taxon>
        <taxon>Pseudomonadaceae</taxon>
        <taxon>Azotobacter</taxon>
    </lineage>
</organism>
<dbReference type="Proteomes" id="UP001595457">
    <property type="component" value="Unassembled WGS sequence"/>
</dbReference>
<reference evidence="5" key="1">
    <citation type="journal article" date="2019" name="Int. J. Syst. Evol. Microbiol.">
        <title>The Global Catalogue of Microorganisms (GCM) 10K type strain sequencing project: providing services to taxonomists for standard genome sequencing and annotation.</title>
        <authorList>
            <consortium name="The Broad Institute Genomics Platform"/>
            <consortium name="The Broad Institute Genome Sequencing Center for Infectious Disease"/>
            <person name="Wu L."/>
            <person name="Ma J."/>
        </authorList>
    </citation>
    <scope>NUCLEOTIDE SEQUENCE [LARGE SCALE GENOMIC DNA]</scope>
    <source>
        <strain evidence="5">KCTC 62195</strain>
    </source>
</reference>
<dbReference type="Pfam" id="PF01734">
    <property type="entry name" value="Patatin"/>
    <property type="match status" value="1"/>
</dbReference>
<evidence type="ECO:0000313" key="5">
    <source>
        <dbReference type="Proteomes" id="UP001595457"/>
    </source>
</evidence>
<protein>
    <submittedName>
        <fullName evidence="4">Patatin-like phospholipase family protein</fullName>
    </submittedName>
</protein>
<evidence type="ECO:0000259" key="3">
    <source>
        <dbReference type="Pfam" id="PF01734"/>
    </source>
</evidence>
<keyword evidence="5" id="KW-1185">Reference proteome</keyword>
<dbReference type="InterPro" id="IPR016035">
    <property type="entry name" value="Acyl_Trfase/lysoPLipase"/>
</dbReference>
<dbReference type="InterPro" id="IPR002641">
    <property type="entry name" value="PNPLA_dom"/>
</dbReference>
<proteinExistence type="predicted"/>
<accession>A0ABV7AT95</accession>